<gene>
    <name evidence="9" type="ORF">MGL_1672</name>
</gene>
<evidence type="ECO:0000256" key="1">
    <source>
        <dbReference type="ARBA" id="ARBA00004141"/>
    </source>
</evidence>
<keyword evidence="7 8" id="KW-0472">Membrane</keyword>
<dbReference type="KEGG" id="mgl:MGL_1672"/>
<organism evidence="9 10">
    <name type="scientific">Malassezia globosa (strain ATCC MYA-4612 / CBS 7966)</name>
    <name type="common">Dandruff-associated fungus</name>
    <dbReference type="NCBI Taxonomy" id="425265"/>
    <lineage>
        <taxon>Eukaryota</taxon>
        <taxon>Fungi</taxon>
        <taxon>Dikarya</taxon>
        <taxon>Basidiomycota</taxon>
        <taxon>Ustilaginomycotina</taxon>
        <taxon>Malasseziomycetes</taxon>
        <taxon>Malasseziales</taxon>
        <taxon>Malasseziaceae</taxon>
        <taxon>Malassezia</taxon>
    </lineage>
</organism>
<keyword evidence="8" id="KW-0808">Transferase</keyword>
<dbReference type="Pfam" id="PF06423">
    <property type="entry name" value="GWT1"/>
    <property type="match status" value="2"/>
</dbReference>
<evidence type="ECO:0000256" key="3">
    <source>
        <dbReference type="ARBA" id="ARBA00007559"/>
    </source>
</evidence>
<keyword evidence="6 8" id="KW-1133">Transmembrane helix</keyword>
<feature type="transmembrane region" description="Helical" evidence="8">
    <location>
        <begin position="463"/>
        <end position="483"/>
    </location>
</feature>
<dbReference type="EMBL" id="AAYY01000004">
    <property type="protein sequence ID" value="EDP44275.1"/>
    <property type="molecule type" value="Genomic_DNA"/>
</dbReference>
<comment type="caution">
    <text evidence="9">The sequence shown here is derived from an EMBL/GenBank/DDBJ whole genome shotgun (WGS) entry which is preliminary data.</text>
</comment>
<dbReference type="UniPathway" id="UPA00196"/>
<dbReference type="InterPro" id="IPR009447">
    <property type="entry name" value="PIGW/GWT1"/>
</dbReference>
<feature type="transmembrane region" description="Helical" evidence="8">
    <location>
        <begin position="435"/>
        <end position="457"/>
    </location>
</feature>
<feature type="transmembrane region" description="Helical" evidence="8">
    <location>
        <begin position="534"/>
        <end position="555"/>
    </location>
</feature>
<accession>A8PYJ1</accession>
<feature type="transmembrane region" description="Helical" evidence="8">
    <location>
        <begin position="405"/>
        <end position="423"/>
    </location>
</feature>
<evidence type="ECO:0000256" key="2">
    <source>
        <dbReference type="ARBA" id="ARBA00004687"/>
    </source>
</evidence>
<evidence type="ECO:0000256" key="8">
    <source>
        <dbReference type="RuleBase" id="RU280819"/>
    </source>
</evidence>
<dbReference type="PANTHER" id="PTHR20661">
    <property type="entry name" value="PHOSPHATIDYLINOSITOL-GLYCAN BIOSYNTHESIS CLASS W PROTEIN"/>
    <property type="match status" value="1"/>
</dbReference>
<comment type="subcellular location">
    <subcellularLocation>
        <location evidence="8">Endoplasmic reticulum membrane</location>
        <topology evidence="8">Multi-pass membrane protein</topology>
    </subcellularLocation>
    <subcellularLocation>
        <location evidence="1">Membrane</location>
        <topology evidence="1">Multi-pass membrane protein</topology>
    </subcellularLocation>
</comment>
<sequence>MSWSEAWSSYKRDKEEWIMGQSGSSIAYINLLSLTPLASYALWLCVNGRRKHNLLHSYVADFVMLVVPLMLACTTSSHDIVALLSCLSLPTVVLMLHEYRTRTKIGTHRVQASEDGRLPLKHANNRVTHTQLHADESNDASFRESFCVHADGSSTQEKKDLDSDTSIKRETLLSRNGSQSRSSSLHQADLQGKHLSCMSLSPLCFETCSQNSMSTPITNDLAQSDKFPSQKWSYVTIYRAYLMMLTTFCILAVDFPVFPRFLAKCETWGTSLMDLGVGSFAFSHGLVSLRSKRSSFSRLLRRTLPLVLLGAVRVLTVKRTEYPEHVSEYGVHWNFFFTMGLVLPFIDVSQQIWRPGFAPFGLYSLGIALVHESVLAWTPLGTFAISDARNPLSWVSLNKEGLVSLPGYVVIALAGLDIAHIMADTRRRDKLERDLCIRSFCLWLGVWIVRCLGFQISRRLANFPYTLWCAAFNVSLLLGFKVLERVFYDDSFPPVPRLFDLINRHSLILFLISNVLTGLINLLVPTMYTSVPVSMILLFLYMAIVCAVAPVWVYIAGDR</sequence>
<dbReference type="GO" id="GO:0032216">
    <property type="term" value="F:glucosaminyl-phosphatidylinositol O-acyltransferase activity"/>
    <property type="evidence" value="ECO:0007669"/>
    <property type="project" value="TreeGrafter"/>
</dbReference>
<dbReference type="GO" id="GO:0072659">
    <property type="term" value="P:protein localization to plasma membrane"/>
    <property type="evidence" value="ECO:0007669"/>
    <property type="project" value="TreeGrafter"/>
</dbReference>
<feature type="transmembrane region" description="Helical" evidence="8">
    <location>
        <begin position="26"/>
        <end position="46"/>
    </location>
</feature>
<keyword evidence="5 8" id="KW-0812">Transmembrane</keyword>
<evidence type="ECO:0000256" key="6">
    <source>
        <dbReference type="ARBA" id="ARBA00022989"/>
    </source>
</evidence>
<feature type="transmembrane region" description="Helical" evidence="8">
    <location>
        <begin position="240"/>
        <end position="262"/>
    </location>
</feature>
<dbReference type="Proteomes" id="UP000008837">
    <property type="component" value="Unassembled WGS sequence"/>
</dbReference>
<feature type="transmembrane region" description="Helical" evidence="8">
    <location>
        <begin position="268"/>
        <end position="287"/>
    </location>
</feature>
<name>A8PYJ1_MALGO</name>
<evidence type="ECO:0000256" key="7">
    <source>
        <dbReference type="ARBA" id="ARBA00023136"/>
    </source>
</evidence>
<keyword evidence="8" id="KW-0256">Endoplasmic reticulum</keyword>
<dbReference type="EC" id="2.3.-.-" evidence="8"/>
<dbReference type="InParanoid" id="A8PYJ1"/>
<dbReference type="OMA" id="AKCETWG"/>
<feature type="transmembrane region" description="Helical" evidence="8">
    <location>
        <begin position="58"/>
        <end position="74"/>
    </location>
</feature>
<dbReference type="PANTHER" id="PTHR20661:SF0">
    <property type="entry name" value="PHOSPHATIDYLINOSITOL-GLYCAN BIOSYNTHESIS CLASS W PROTEIN"/>
    <property type="match status" value="1"/>
</dbReference>
<dbReference type="GO" id="GO:0006506">
    <property type="term" value="P:GPI anchor biosynthetic process"/>
    <property type="evidence" value="ECO:0007669"/>
    <property type="project" value="UniProtKB-UniPathway"/>
</dbReference>
<feature type="transmembrane region" description="Helical" evidence="8">
    <location>
        <begin position="360"/>
        <end position="385"/>
    </location>
</feature>
<dbReference type="FunCoup" id="A8PYJ1">
    <property type="interactions" value="77"/>
</dbReference>
<evidence type="ECO:0000256" key="4">
    <source>
        <dbReference type="ARBA" id="ARBA00022502"/>
    </source>
</evidence>
<protein>
    <recommendedName>
        <fullName evidence="8">GPI-anchored wall transfer protein</fullName>
        <ecNumber evidence="8">2.3.-.-</ecNumber>
    </recommendedName>
</protein>
<proteinExistence type="inferred from homology"/>
<dbReference type="VEuPathDB" id="FungiDB:MGL_1672"/>
<comment type="function">
    <text evidence="8">A acetyltransferase, which acetylates the inositol ring of phosphatidylinositol during biosynthesis of GPI-anchor.</text>
</comment>
<comment type="similarity">
    <text evidence="3 8">Belongs to the PIGW family.</text>
</comment>
<keyword evidence="8" id="KW-0012">Acyltransferase</keyword>
<evidence type="ECO:0000313" key="10">
    <source>
        <dbReference type="Proteomes" id="UP000008837"/>
    </source>
</evidence>
<dbReference type="OrthoDB" id="15270at2759"/>
<keyword evidence="4 8" id="KW-0337">GPI-anchor biosynthesis</keyword>
<evidence type="ECO:0000313" key="9">
    <source>
        <dbReference type="EMBL" id="EDP44275.1"/>
    </source>
</evidence>
<reference evidence="9 10" key="1">
    <citation type="journal article" date="2007" name="Proc. Natl. Acad. Sci. U.S.A.">
        <title>Dandruff-associated Malassezia genomes reveal convergent and divergent virulence traits shared with plant and human fungal pathogens.</title>
        <authorList>
            <person name="Xu J."/>
            <person name="Saunders C.W."/>
            <person name="Hu P."/>
            <person name="Grant R.A."/>
            <person name="Boekhout T."/>
            <person name="Kuramae E.E."/>
            <person name="Kronstad J.W."/>
            <person name="Deangelis Y.M."/>
            <person name="Reeder N.L."/>
            <person name="Johnstone K.R."/>
            <person name="Leland M."/>
            <person name="Fieno A.M."/>
            <person name="Begley W.M."/>
            <person name="Sun Y."/>
            <person name="Lacey M.P."/>
            <person name="Chaudhary T."/>
            <person name="Keough T."/>
            <person name="Chu L."/>
            <person name="Sears R."/>
            <person name="Yuan B."/>
            <person name="Dawson T.L.Jr."/>
        </authorList>
    </citation>
    <scope>NUCLEOTIDE SEQUENCE [LARGE SCALE GENOMIC DNA]</scope>
    <source>
        <strain evidence="10">ATCC MYA-4612 / CBS 7966</strain>
    </source>
</reference>
<dbReference type="PIRSF" id="PIRSF017321">
    <property type="entry name" value="GWT1"/>
    <property type="match status" value="1"/>
</dbReference>
<dbReference type="GeneID" id="5855796"/>
<feature type="transmembrane region" description="Helical" evidence="8">
    <location>
        <begin position="80"/>
        <end position="99"/>
    </location>
</feature>
<dbReference type="GO" id="GO:0005789">
    <property type="term" value="C:endoplasmic reticulum membrane"/>
    <property type="evidence" value="ECO:0007669"/>
    <property type="project" value="UniProtKB-SubCell"/>
</dbReference>
<feature type="transmembrane region" description="Helical" evidence="8">
    <location>
        <begin position="507"/>
        <end position="528"/>
    </location>
</feature>
<keyword evidence="10" id="KW-1185">Reference proteome</keyword>
<comment type="pathway">
    <text evidence="2 8">Glycolipid biosynthesis; glycosylphosphatidylinositol-anchor biosynthesis.</text>
</comment>
<dbReference type="RefSeq" id="XP_001731489.1">
    <property type="nucleotide sequence ID" value="XM_001731437.1"/>
</dbReference>
<dbReference type="AlphaFoldDB" id="A8PYJ1"/>
<evidence type="ECO:0000256" key="5">
    <source>
        <dbReference type="ARBA" id="ARBA00022692"/>
    </source>
</evidence>
<dbReference type="STRING" id="425265.A8PYJ1"/>